<evidence type="ECO:0000313" key="1">
    <source>
        <dbReference type="EMBL" id="CAR98515.1"/>
    </source>
</evidence>
<sequence length="89" mass="10180">MQEQVQKRERRSLSSSVQQCPLCKRVCEQNADGQTGPFLFLYFSLSFIFYSSDLPLSTHPTLRKTIVGSESIDEWSPSSRATILGRRHD</sequence>
<name>B6IF35_CAEBR</name>
<dbReference type="KEGG" id="cbr:CBG_25288"/>
<evidence type="ECO:0000313" key="2">
    <source>
        <dbReference type="Proteomes" id="UP000008549"/>
    </source>
</evidence>
<dbReference type="GeneID" id="68916781"/>
<protein>
    <submittedName>
        <fullName evidence="1">Protein CBG25288</fullName>
    </submittedName>
</protein>
<keyword evidence="2" id="KW-1185">Reference proteome</keyword>
<dbReference type="EMBL" id="HE601486">
    <property type="protein sequence ID" value="CAR98515.1"/>
    <property type="molecule type" value="Genomic_DNA"/>
</dbReference>
<dbReference type="HOGENOM" id="CLU_2456784_0_0_1"/>
<dbReference type="AlphaFoldDB" id="B6IF35"/>
<dbReference type="InParanoid" id="B6IF35"/>
<gene>
    <name evidence="1" type="ORF">CBG25288</name>
    <name evidence="1" type="ORF">CBG_25288</name>
</gene>
<proteinExistence type="predicted"/>
<dbReference type="RefSeq" id="XP_045098087.1">
    <property type="nucleotide sequence ID" value="XM_045238262.1"/>
</dbReference>
<dbReference type="Proteomes" id="UP000008549">
    <property type="component" value="Unassembled WGS sequence"/>
</dbReference>
<reference evidence="1 2" key="1">
    <citation type="journal article" date="2003" name="PLoS Biol.">
        <title>The genome sequence of Caenorhabditis briggsae: a platform for comparative genomics.</title>
        <authorList>
            <person name="Stein L.D."/>
            <person name="Bao Z."/>
            <person name="Blasiar D."/>
            <person name="Blumenthal T."/>
            <person name="Brent M.R."/>
            <person name="Chen N."/>
            <person name="Chinwalla A."/>
            <person name="Clarke L."/>
            <person name="Clee C."/>
            <person name="Coghlan A."/>
            <person name="Coulson A."/>
            <person name="D'Eustachio P."/>
            <person name="Fitch D.H."/>
            <person name="Fulton L.A."/>
            <person name="Fulton R.E."/>
            <person name="Griffiths-Jones S."/>
            <person name="Harris T.W."/>
            <person name="Hillier L.W."/>
            <person name="Kamath R."/>
            <person name="Kuwabara P.E."/>
            <person name="Mardis E.R."/>
            <person name="Marra M.A."/>
            <person name="Miner T.L."/>
            <person name="Minx P."/>
            <person name="Mullikin J.C."/>
            <person name="Plumb R.W."/>
            <person name="Rogers J."/>
            <person name="Schein J.E."/>
            <person name="Sohrmann M."/>
            <person name="Spieth J."/>
            <person name="Stajich J.E."/>
            <person name="Wei C."/>
            <person name="Willey D."/>
            <person name="Wilson R.K."/>
            <person name="Durbin R."/>
            <person name="Waterston R.H."/>
        </authorList>
    </citation>
    <scope>NUCLEOTIDE SEQUENCE [LARGE SCALE GENOMIC DNA]</scope>
    <source>
        <strain evidence="1 2">AF16</strain>
    </source>
</reference>
<dbReference type="CTD" id="68916781"/>
<reference evidence="1 2" key="2">
    <citation type="journal article" date="2011" name="PLoS Genet.">
        <title>Caenorhabditis briggsae recombinant inbred line genotypes reveal inter-strain incompatibility and the evolution of recombination.</title>
        <authorList>
            <person name="Ross J.A."/>
            <person name="Koboldt D.C."/>
            <person name="Staisch J.E."/>
            <person name="Chamberlin H.M."/>
            <person name="Gupta B.P."/>
            <person name="Miller R.D."/>
            <person name="Baird S.E."/>
            <person name="Haag E.S."/>
        </authorList>
    </citation>
    <scope>NUCLEOTIDE SEQUENCE [LARGE SCALE GENOMIC DNA]</scope>
    <source>
        <strain evidence="1 2">AF16</strain>
    </source>
</reference>
<dbReference type="eggNOG" id="ENOG502TKIE">
    <property type="taxonomic scope" value="Eukaryota"/>
</dbReference>
<organism evidence="1 2">
    <name type="scientific">Caenorhabditis briggsae</name>
    <dbReference type="NCBI Taxonomy" id="6238"/>
    <lineage>
        <taxon>Eukaryota</taxon>
        <taxon>Metazoa</taxon>
        <taxon>Ecdysozoa</taxon>
        <taxon>Nematoda</taxon>
        <taxon>Chromadorea</taxon>
        <taxon>Rhabditida</taxon>
        <taxon>Rhabditina</taxon>
        <taxon>Rhabditomorpha</taxon>
        <taxon>Rhabditoidea</taxon>
        <taxon>Rhabditidae</taxon>
        <taxon>Peloderinae</taxon>
        <taxon>Caenorhabditis</taxon>
    </lineage>
</organism>
<accession>B6IF35</accession>